<feature type="compositionally biased region" description="Low complexity" evidence="1">
    <location>
        <begin position="3535"/>
        <end position="3567"/>
    </location>
</feature>
<feature type="compositionally biased region" description="Polar residues" evidence="1">
    <location>
        <begin position="3460"/>
        <end position="3473"/>
    </location>
</feature>
<feature type="region of interest" description="Disordered" evidence="1">
    <location>
        <begin position="4204"/>
        <end position="4455"/>
    </location>
</feature>
<feature type="region of interest" description="Disordered" evidence="1">
    <location>
        <begin position="1650"/>
        <end position="2022"/>
    </location>
</feature>
<feature type="compositionally biased region" description="Low complexity" evidence="1">
    <location>
        <begin position="3708"/>
        <end position="3726"/>
    </location>
</feature>
<dbReference type="Proteomes" id="UP001054857">
    <property type="component" value="Unassembled WGS sequence"/>
</dbReference>
<feature type="region of interest" description="Disordered" evidence="1">
    <location>
        <begin position="2467"/>
        <end position="2601"/>
    </location>
</feature>
<feature type="region of interest" description="Disordered" evidence="1">
    <location>
        <begin position="913"/>
        <end position="952"/>
    </location>
</feature>
<feature type="compositionally biased region" description="Low complexity" evidence="1">
    <location>
        <begin position="1332"/>
        <end position="1342"/>
    </location>
</feature>
<feature type="compositionally biased region" description="Low complexity" evidence="1">
    <location>
        <begin position="2296"/>
        <end position="2305"/>
    </location>
</feature>
<dbReference type="Pfam" id="PF14309">
    <property type="entry name" value="DUF4378"/>
    <property type="match status" value="1"/>
</dbReference>
<feature type="compositionally biased region" description="Basic residues" evidence="1">
    <location>
        <begin position="628"/>
        <end position="641"/>
    </location>
</feature>
<feature type="compositionally biased region" description="Polar residues" evidence="1">
    <location>
        <begin position="2733"/>
        <end position="2743"/>
    </location>
</feature>
<feature type="compositionally biased region" description="Polar residues" evidence="1">
    <location>
        <begin position="2497"/>
        <end position="2514"/>
    </location>
</feature>
<feature type="compositionally biased region" description="Acidic residues" evidence="1">
    <location>
        <begin position="3568"/>
        <end position="3597"/>
    </location>
</feature>
<feature type="compositionally biased region" description="Polar residues" evidence="1">
    <location>
        <begin position="1735"/>
        <end position="1765"/>
    </location>
</feature>
<reference evidence="3 4" key="1">
    <citation type="journal article" date="2021" name="Sci. Rep.">
        <title>Genome sequencing of the multicellular alga Astrephomene provides insights into convergent evolution of germ-soma differentiation.</title>
        <authorList>
            <person name="Yamashita S."/>
            <person name="Yamamoto K."/>
            <person name="Matsuzaki R."/>
            <person name="Suzuki S."/>
            <person name="Yamaguchi H."/>
            <person name="Hirooka S."/>
            <person name="Minakuchi Y."/>
            <person name="Miyagishima S."/>
            <person name="Kawachi M."/>
            <person name="Toyoda A."/>
            <person name="Nozaki H."/>
        </authorList>
    </citation>
    <scope>NUCLEOTIDE SEQUENCE [LARGE SCALE GENOMIC DNA]</scope>
    <source>
        <strain evidence="3 4">NIES-4017</strain>
    </source>
</reference>
<feature type="compositionally biased region" description="Polar residues" evidence="1">
    <location>
        <begin position="4729"/>
        <end position="4740"/>
    </location>
</feature>
<feature type="compositionally biased region" description="Polar residues" evidence="1">
    <location>
        <begin position="2391"/>
        <end position="2402"/>
    </location>
</feature>
<feature type="region of interest" description="Disordered" evidence="1">
    <location>
        <begin position="575"/>
        <end position="690"/>
    </location>
</feature>
<comment type="caution">
    <text evidence="3">The sequence shown here is derived from an EMBL/GenBank/DDBJ whole genome shotgun (WGS) entry which is preliminary data.</text>
</comment>
<feature type="compositionally biased region" description="Low complexity" evidence="1">
    <location>
        <begin position="656"/>
        <end position="666"/>
    </location>
</feature>
<feature type="compositionally biased region" description="Polar residues" evidence="1">
    <location>
        <begin position="1589"/>
        <end position="1599"/>
    </location>
</feature>
<feature type="compositionally biased region" description="Polar residues" evidence="1">
    <location>
        <begin position="4359"/>
        <end position="4373"/>
    </location>
</feature>
<feature type="region of interest" description="Disordered" evidence="1">
    <location>
        <begin position="439"/>
        <end position="460"/>
    </location>
</feature>
<feature type="compositionally biased region" description="Low complexity" evidence="1">
    <location>
        <begin position="3735"/>
        <end position="3746"/>
    </location>
</feature>
<feature type="compositionally biased region" description="Low complexity" evidence="1">
    <location>
        <begin position="3883"/>
        <end position="3898"/>
    </location>
</feature>
<feature type="compositionally biased region" description="Acidic residues" evidence="1">
    <location>
        <begin position="3474"/>
        <end position="3483"/>
    </location>
</feature>
<feature type="compositionally biased region" description="Acidic residues" evidence="1">
    <location>
        <begin position="3068"/>
        <end position="3084"/>
    </location>
</feature>
<feature type="compositionally biased region" description="Polar residues" evidence="1">
    <location>
        <begin position="26"/>
        <end position="39"/>
    </location>
</feature>
<organism evidence="3 4">
    <name type="scientific">Astrephomene gubernaculifera</name>
    <dbReference type="NCBI Taxonomy" id="47775"/>
    <lineage>
        <taxon>Eukaryota</taxon>
        <taxon>Viridiplantae</taxon>
        <taxon>Chlorophyta</taxon>
        <taxon>core chlorophytes</taxon>
        <taxon>Chlorophyceae</taxon>
        <taxon>CS clade</taxon>
        <taxon>Chlamydomonadales</taxon>
        <taxon>Astrephomenaceae</taxon>
        <taxon>Astrephomene</taxon>
    </lineage>
</organism>
<feature type="region of interest" description="Disordered" evidence="1">
    <location>
        <begin position="4015"/>
        <end position="4169"/>
    </location>
</feature>
<feature type="compositionally biased region" description="Polar residues" evidence="1">
    <location>
        <begin position="671"/>
        <end position="688"/>
    </location>
</feature>
<feature type="compositionally biased region" description="Polar residues" evidence="1">
    <location>
        <begin position="2210"/>
        <end position="2224"/>
    </location>
</feature>
<feature type="region of interest" description="Disordered" evidence="1">
    <location>
        <begin position="281"/>
        <end position="399"/>
    </location>
</feature>
<feature type="compositionally biased region" description="Acidic residues" evidence="1">
    <location>
        <begin position="4656"/>
        <end position="4675"/>
    </location>
</feature>
<feature type="region of interest" description="Disordered" evidence="1">
    <location>
        <begin position="1"/>
        <end position="101"/>
    </location>
</feature>
<feature type="compositionally biased region" description="Acidic residues" evidence="1">
    <location>
        <begin position="3647"/>
        <end position="3656"/>
    </location>
</feature>
<feature type="region of interest" description="Disordered" evidence="1">
    <location>
        <begin position="2616"/>
        <end position="2933"/>
    </location>
</feature>
<feature type="compositionally biased region" description="Low complexity" evidence="1">
    <location>
        <begin position="2848"/>
        <end position="2863"/>
    </location>
</feature>
<proteinExistence type="predicted"/>
<feature type="compositionally biased region" description="Low complexity" evidence="1">
    <location>
        <begin position="4116"/>
        <end position="4140"/>
    </location>
</feature>
<evidence type="ECO:0000313" key="4">
    <source>
        <dbReference type="Proteomes" id="UP001054857"/>
    </source>
</evidence>
<feature type="compositionally biased region" description="Low complexity" evidence="1">
    <location>
        <begin position="1574"/>
        <end position="1588"/>
    </location>
</feature>
<feature type="compositionally biased region" description="Low complexity" evidence="1">
    <location>
        <begin position="2571"/>
        <end position="2587"/>
    </location>
</feature>
<feature type="compositionally biased region" description="Polar residues" evidence="1">
    <location>
        <begin position="2248"/>
        <end position="2282"/>
    </location>
</feature>
<keyword evidence="4" id="KW-1185">Reference proteome</keyword>
<feature type="region of interest" description="Disordered" evidence="1">
    <location>
        <begin position="3535"/>
        <end position="3913"/>
    </location>
</feature>
<feature type="compositionally biased region" description="Polar residues" evidence="1">
    <location>
        <begin position="4680"/>
        <end position="4690"/>
    </location>
</feature>
<feature type="compositionally biased region" description="Basic and acidic residues" evidence="1">
    <location>
        <begin position="4436"/>
        <end position="4455"/>
    </location>
</feature>
<dbReference type="InterPro" id="IPR025486">
    <property type="entry name" value="DUF4378"/>
</dbReference>
<feature type="compositionally biased region" description="Basic and acidic residues" evidence="1">
    <location>
        <begin position="1149"/>
        <end position="1158"/>
    </location>
</feature>
<feature type="compositionally biased region" description="Polar residues" evidence="1">
    <location>
        <begin position="2325"/>
        <end position="2339"/>
    </location>
</feature>
<feature type="region of interest" description="Disordered" evidence="1">
    <location>
        <begin position="3008"/>
        <end position="3140"/>
    </location>
</feature>
<feature type="compositionally biased region" description="Low complexity" evidence="1">
    <location>
        <begin position="3093"/>
        <end position="3102"/>
    </location>
</feature>
<evidence type="ECO:0000313" key="3">
    <source>
        <dbReference type="EMBL" id="GFR52009.1"/>
    </source>
</evidence>
<feature type="compositionally biased region" description="Acidic residues" evidence="1">
    <location>
        <begin position="2887"/>
        <end position="2910"/>
    </location>
</feature>
<gene>
    <name evidence="3" type="ORF">Agub_g14432</name>
</gene>
<feature type="compositionally biased region" description="Acidic residues" evidence="1">
    <location>
        <begin position="3841"/>
        <end position="3854"/>
    </location>
</feature>
<feature type="compositionally biased region" description="Low complexity" evidence="1">
    <location>
        <begin position="1361"/>
        <end position="1374"/>
    </location>
</feature>
<feature type="compositionally biased region" description="Polar residues" evidence="1">
    <location>
        <begin position="1657"/>
        <end position="1679"/>
    </location>
</feature>
<feature type="compositionally biased region" description="Polar residues" evidence="1">
    <location>
        <begin position="1784"/>
        <end position="1793"/>
    </location>
</feature>
<feature type="compositionally biased region" description="Low complexity" evidence="1">
    <location>
        <begin position="191"/>
        <end position="218"/>
    </location>
</feature>
<feature type="region of interest" description="Disordered" evidence="1">
    <location>
        <begin position="1149"/>
        <end position="1174"/>
    </location>
</feature>
<feature type="region of interest" description="Disordered" evidence="1">
    <location>
        <begin position="4966"/>
        <end position="4985"/>
    </location>
</feature>
<feature type="region of interest" description="Disordered" evidence="1">
    <location>
        <begin position="4629"/>
        <end position="4768"/>
    </location>
</feature>
<name>A0AAD3HSC0_9CHLO</name>
<feature type="region of interest" description="Disordered" evidence="1">
    <location>
        <begin position="1568"/>
        <end position="1608"/>
    </location>
</feature>
<accession>A0AAD3HSC0</accession>
<feature type="compositionally biased region" description="Low complexity" evidence="1">
    <location>
        <begin position="913"/>
        <end position="928"/>
    </location>
</feature>
<feature type="compositionally biased region" description="Polar residues" evidence="1">
    <location>
        <begin position="1943"/>
        <end position="1952"/>
    </location>
</feature>
<feature type="region of interest" description="Disordered" evidence="1">
    <location>
        <begin position="511"/>
        <end position="554"/>
    </location>
</feature>
<dbReference type="EMBL" id="BMAR01000057">
    <property type="protein sequence ID" value="GFR52009.1"/>
    <property type="molecule type" value="Genomic_DNA"/>
</dbReference>
<feature type="compositionally biased region" description="Polar residues" evidence="1">
    <location>
        <begin position="3486"/>
        <end position="3501"/>
    </location>
</feature>
<feature type="region of interest" description="Disordered" evidence="1">
    <location>
        <begin position="1320"/>
        <end position="1342"/>
    </location>
</feature>
<feature type="domain" description="DUF4378" evidence="2">
    <location>
        <begin position="4838"/>
        <end position="4951"/>
    </location>
</feature>
<feature type="compositionally biased region" description="Low complexity" evidence="1">
    <location>
        <begin position="1987"/>
        <end position="2002"/>
    </location>
</feature>
<feature type="compositionally biased region" description="Acidic residues" evidence="1">
    <location>
        <begin position="1685"/>
        <end position="1700"/>
    </location>
</feature>
<feature type="region of interest" description="Disordered" evidence="1">
    <location>
        <begin position="3383"/>
        <end position="3521"/>
    </location>
</feature>
<feature type="region of interest" description="Disordered" evidence="1">
    <location>
        <begin position="1361"/>
        <end position="1402"/>
    </location>
</feature>
<feature type="compositionally biased region" description="Low complexity" evidence="1">
    <location>
        <begin position="312"/>
        <end position="333"/>
    </location>
</feature>
<feature type="compositionally biased region" description="Low complexity" evidence="1">
    <location>
        <begin position="2169"/>
        <end position="2186"/>
    </location>
</feature>
<feature type="compositionally biased region" description="Pro residues" evidence="1">
    <location>
        <begin position="363"/>
        <end position="381"/>
    </location>
</feature>
<feature type="region of interest" description="Disordered" evidence="1">
    <location>
        <begin position="191"/>
        <end position="226"/>
    </location>
</feature>
<feature type="compositionally biased region" description="Low complexity" evidence="1">
    <location>
        <begin position="2715"/>
        <end position="2728"/>
    </location>
</feature>
<feature type="compositionally biased region" description="Polar residues" evidence="1">
    <location>
        <begin position="1822"/>
        <end position="1831"/>
    </location>
</feature>
<feature type="compositionally biased region" description="Acidic residues" evidence="1">
    <location>
        <begin position="1888"/>
        <end position="1904"/>
    </location>
</feature>
<feature type="compositionally biased region" description="Basic and acidic residues" evidence="1">
    <location>
        <begin position="2536"/>
        <end position="2547"/>
    </location>
</feature>
<feature type="compositionally biased region" description="Low complexity" evidence="1">
    <location>
        <begin position="3425"/>
        <end position="3437"/>
    </location>
</feature>
<feature type="compositionally biased region" description="Basic and acidic residues" evidence="1">
    <location>
        <begin position="2616"/>
        <end position="2644"/>
    </location>
</feature>
<sequence length="5000" mass="522435">MPLPASQGLGEDSGVRGKSGHVSGRVISNTRTVKGSPTGNAEGGRMLPIKASEELAGLTLSNSQPAMPPSTAGRGRRSTSASSGAPTSEDSFDAAPPRRQPHPINAELVKLVASHAPLELAQLAAVRQKARLKKAHASSTDSAAAAGDGVQTEDYVAVQHSYEPEPLQEAAALQADLGHARLLMRPAAANTAVPTSAAASRPKSRSPSRPSHLPAAPAKGATVKRDQNLLPNPVAAKQAQLLQRQAAAAAFAQNVQREQDLLRAEKERRLKAEQDALAAQLAEAAEAAKSDPAEVAQAPDHRPAPPKRKKSVSPSRVSGAAALHGLQAAATGQDLAEKKAADPRPWRQGMRKKSSVSHEAPAVAPPEAVPKPNTDPPPPRNVSPCAAAVRTRTLDPVARSQLKEFTARKAKEMAEKLKQEKTAQLEARTAHLRIMKEQMAKARERAQKYAETAKERPAEYKEPRPAWVDIAVDAAPATAQHVPLNRSADVMAGLAQQRRQGEDALHTVVRAQEADGGAKDSRAGRASTAPRTRPANAGRSLSAQPVKRQPAKIAPAPAEVLRAAELGARLAARKQYDERVREMQAAERRDSSRGRDTYGRDTSRGRLRSPTAGRKHHSASLRSPSRSPSKRPKQQARRSRSGSRAGSAQRRRPNTAGHAPVAAAASGGSGNNEQRTPGRQVARSQSDVQDPRRLDGLWDLALQLSARLGAMEQGGYRVQQRPMQAWPEAEGQQLTEEQHQFLLLAAQQQQELDRLYLESAAGAQPGYPYPVAVVPTGLPSDPVLSPMDAGLAQAAPSRPHVHVFDEGVEANIEFRSEVSWPTAAHKKLRTNDGSGYAGSNVDGAAGGPVSLHGTDSLASQYQADVDGRGAFSGADISMAGSVSALTEDHVPANVAIQTGGSLLASDVTSVRGRAQGAAGGQEQVAAGRHSNARSASQGSHGSGKRRMDEDQEADVLPLRKHVPAAPVIQIPMPAATSQAAAVGVEPSLGLPTVVGLPYDNATFSAESADDDGNSSGGEGAYGQRVLSIAELHGVLEENPLLAQRLSLERERTWWEERPATDSPSRISIAKRTPRQRNAVSEGSGIAVQRRVTSSMSYCDADDSSTASSAPGSPARACEAVVKDYEMGNNALQIRPVKTELLKAQAAKQAEEQREREFALENGEPEEEEGKEELPMAPFTNPGDPMSIINLVAHKGRLPARPAVIQLSEPPLSGPRAAEQESQAVQTDHDVLLLASGARPASKVLLIPGPHGTDLVFSRALVQPQVAQPSTAAPPTKELREIGVGEGHIGASDRVDSSAQQLTDSLPPFVLLPATMHATARVTPANSERESGQSPQQLPLQPQPSMQQLVGEVLAGAPQAEPAGMAGAEPAQPGAYLGMQRPGGAAAGTEASDGQGGCGSNGVSGVMASPPMRPRMVTFLDEVQGPPERVRLAPNELFRQMQDTLKTYEELDAAELELQQVQNARAIAAVQREAHRIAQRLDQTSAAETQLHLVAQVQANMDAKLQMMEESLRSEVRKESLGQLHNVTSLFVEQLNRNKVVHAAVQTRPDSPPAPRPEIGVQVEPSVGRLPLTTQPSNSSPAPQQQSPSLRSNALSQSPHASRLPDSPAQLLLPQTSLRASPDVRPFSLGQEVLGGRSTATSNAASDYTADFEEDGGLSNSNAALGRTSSRVTYRQTSRISVPESVYEEDEEEEDVIEEEDAAAHRSRHASSAISVPESVSHYQRDRKPSRATIRLKSTGSIPESVPSERTLSQSPLRQQASSLSVPESVYDEEDRPSRVHTRSALRQASTVSVAESVRSERTAATSTRGVAITAPAGERHSTLTVATSVPYSSIAGEDSKASSSVQESLPQPQASGSFGNIPSSSSRRRRSTAADTVGTSEPNYSTDFDNDYEEDDDGVAEEIAEGSVSTMKGAGNGSSAVDEVEEEPSEPSNAGRHQQQQQGRRTATTVSFRSVVEEEEDVRTEQPSSYSEEADTSGRLASEESVPLQQQQQRPPQKPQQQGASRGQHASPAGPLGAVTDPRVLGGTAMAAAGQLNLQTLISGGIKLDDAMMAWFMSDAEARMRQELEFLTGRLHTLNASAAARMAELEADLTNESDAQRRHVIMREQRLLQVQHDADAADLNRQISAVKADYARQQLVLEQAFRLAQVIAPSAAAFKKPDTTSAAGKAAAGLQASSRAPAASPSLAKGAGATPKGAHANVRQAGVSPAAQQRHASATYSSIVSEEKPVKESLSGSVLEEQDVRQPASASDTILTDRSGQRRQTASSSVLEENVQGHSGSAASGVPSEYSDDYDPPSASQSRQSRPSHRQTGSIVAEIEESLSQRRTGTSGGQSQSVISEEDADQSSETGEVRSRAKQQHSSGSVAVTEPQYSEDFADSGPVATAPLRSDASQRQASTISPSDHLDGGASELSALSADLERKQAELQRLLRRKEKEMRDQERRAKLLAKQAAVEELQKKLAALEQRERTAAATAAVRPLTHGSPAAARPAKDQSSKHTSQASIPDDAGSTTPRSLPEEPSEGPLSIASESSQDGMRGRRDQSSDGSRRHRSSSPQTEVTESVAYTDDNESVTSASVSESASQRQQSDATTSGVSSEDRAAHRLRALQQAIAAKEKALRRLQREAQEEELQRRLRDLEEQEKSLKSKPPPKPPKAPAAAALDTSQKPANRKAAPSYGASGDSAVYSEDFNASGSGSAAAIHSTSSVLDELPKQRGTAAGSGSRSASVAEEYSSRSFATDSGSAPKSAHGQGGRSSSIPEDEASRGASGVSRSSGGAVSSSQGIRSAGHGSTSGSADVYEDSFEAPSTHGGSPHASGIQEEASFGGKTSSESPAGVTLDPIREEEDPQSASVRSSSRLAASRASGLVPDEVDGPSTVGRSADGGSSDEGTDSGDIEEDQVDAMDDVGDDLQADVSAEPSAQSLEVSVAEPSVSQESSLHNVASVQEFFTTAEVNSPSVAPSIHSAELAGRSGSAVTADGSQQGSLSVREFMTTADALGASVAPSIHSSDLVAAPPAQPPAASLGASLYESNAWEQESLPSSEEEEKREQEEDDEPIVLEQRSLSSSSGGDDDNDEVEEEEEEEAYVIEQPDLGSSSESMQESSALEHPGAPAGVTDDSNVYSADVADTGLEDNGGSGVTVEGAEVEELDVEYSVAEEDEEVSTQAVSVAGASQDVVSDLAGMPGNQSSASGDVVDDVAVQQSAVSAATGASPEVEDLDDYELDFQASAIEAEEVVQSSLQYVSSKSSSSVSGSRQSAADIATTMSIKAGSAQLPQQASLLSVATYDEDFEASEPSEAVLSGQAVVERTGLSAVEEEGDTELRQDASASLAVRSSLREVASNSSLGASRPSAADIATTGSIRAGSVSMQQQASVVSTTAYDEDFEEGEVSEANLTGAVAAERTSLSVVDEEGDTDNRQDGSTLVVQSSLHDVSSGSSLGANQRSGDGDLAETAATSIKAGSLSPQQQASTVSNATYEEDFEEGEPSEVQLTGPTVMERTTLSVVQEEGETELPQEPTGSRLYSEDFASASTLLPAAASGVSAAPAAAAATAPTSAAPATQSPLASSVESAAEDVLDDVEVDYAEGDEGEDDAEEEEETYGTDKFESASGAPMGPVLQASTVGMEVSQRYGPASNSTSAAYSADFPETAEQGEEADAEAADSYGEVSSEMPAKSSILSARAPDEAADSGVGRQTAGVDNESAAPAAPVLDSGKSAAAEAAGRSATESGSVFSVDEEAISSAALSSEQSSGMPPMAAVAQPDISEPAAGPAAAVDRSVPAISGRPSESMDAYGDDYSRDFTGLSGDLETDAANRTSAPAMLLDTADSASQQRKEAQENAAASGLGEDDLAEDVEEDLDVSGSGLGGQTSFTGEPSVAALTTPEVARRPSASAVAAEGSTSGISEEESGMISVPRGRGIRQTRKIESRAWRTQESLLAEEEGAEGELDLVDMSMVTGEGSGLLEMLGADLIEAASGEILTPSTSLRSRAVGELTSGTSSASLAAQLRPTASFRLATLRESQAYEGEEPEVTSGTRAPPPEPEAETLGGKDKAEAVSGGRGDEEEGGQRSLEADDVVEDVADVVPEGSFDGDADDAEEYPFKRQPPVEVSKPGERAAVPLESSPETGAAVAAAAVGQAPGAGAEGAASGGESGLQSSEGFEAPASEDSGGRQSVEEYDVYTSAALAADDSDDLAQYAAAFASQAIGVEGDEDAPADVSGGLASGLSEDLGQYTVPVQPDSEEETEEGQAPVPSAADVATAASQQPQPELEPTPSVGATEVVDEDLEVADEVSELPGNGPFSVDESSDRFPVLMPSTSVGTPSHPHLPPAAMKREEAPFGASAAAPQQPDTAGPPEVKVSAGDEPSSPTVSSPASRQSSRGGLPEETSLGPLPRSGLVAGEEDEDAQGGLEYRAVYQPEQKTQATVPPSAAEDSAAETPSASPRHEVDSGAVEAREGAEPKSNYLEELRAFAGSDEDELEEFGSGHLASRGLSAATLAPAVQALLNQPDAEPDVPKGDFESEIAEMLAASHSKSRLVSPYQSRDLGGEPGAQTPEATTPFSLSARPSMAGTPEPASDSKDDLVDQITELTAKELLTDAVETMVSLAELRAAAPAAFSTQPADSAFLTATTVAAIASLSPSPSPPLQDRRISAGGEASISMSMDDLEGDIELDIEQEDEEEVLDLPSPLQSDSGSLGSPSRPAYEPPGPSNLSSPSTGTHHHHHSAAPELAPEQSDMALNNANDTDASASGGAGLTSEEDDGWGGDYDVEDPDWKPDLDGYISPELDRRVIERENAPAVATTTEAVAEYAEHVLQEFMQNRPEFLVAGAEPLRLEGFLDQERRLADASEAQHIHNKMVYDAINEALLAIYRSANRVQSPPWLSTSHIVKPLPSPEDMAALVQKQLRDWSAMRMRDATETDKVLAADAQEDERAWCDLAAEEAEVQREVAELIWDGLVEDTAAVLSELEGLLGGTTSGGAAASSASGPAGRRRMETLRPTRLFESFESV</sequence>
<feature type="region of interest" description="Disordered" evidence="1">
    <location>
        <begin position="2169"/>
        <end position="2417"/>
    </location>
</feature>
<feature type="compositionally biased region" description="Acidic residues" evidence="1">
    <location>
        <begin position="4749"/>
        <end position="4763"/>
    </location>
</feature>
<feature type="compositionally biased region" description="Basic and acidic residues" evidence="1">
    <location>
        <begin position="335"/>
        <end position="345"/>
    </location>
</feature>
<feature type="compositionally biased region" description="Polar residues" evidence="1">
    <location>
        <begin position="1841"/>
        <end position="1862"/>
    </location>
</feature>
<evidence type="ECO:0000256" key="1">
    <source>
        <dbReference type="SAM" id="MobiDB-lite"/>
    </source>
</evidence>
<feature type="compositionally biased region" description="Basic and acidic residues" evidence="1">
    <location>
        <begin position="575"/>
        <end position="604"/>
    </location>
</feature>
<feature type="compositionally biased region" description="Low complexity" evidence="1">
    <location>
        <begin position="4969"/>
        <end position="4980"/>
    </location>
</feature>
<feature type="compositionally biased region" description="Acidic residues" evidence="1">
    <location>
        <begin position="4083"/>
        <end position="4092"/>
    </location>
</feature>
<feature type="compositionally biased region" description="Basic and acidic residues" evidence="1">
    <location>
        <begin position="512"/>
        <end position="523"/>
    </location>
</feature>
<feature type="compositionally biased region" description="Low complexity" evidence="1">
    <location>
        <begin position="2691"/>
        <end position="2705"/>
    </location>
</feature>
<feature type="compositionally biased region" description="Low complexity" evidence="1">
    <location>
        <begin position="69"/>
        <end position="88"/>
    </location>
</feature>
<feature type="compositionally biased region" description="Polar residues" evidence="1">
    <location>
        <begin position="1873"/>
        <end position="1886"/>
    </location>
</feature>
<feature type="region of interest" description="Disordered" evidence="1">
    <location>
        <begin position="4523"/>
        <end position="4574"/>
    </location>
</feature>
<feature type="compositionally biased region" description="Acidic residues" evidence="1">
    <location>
        <begin position="4274"/>
        <end position="4286"/>
    </location>
</feature>
<protein>
    <recommendedName>
        <fullName evidence="2">DUF4378 domain-containing protein</fullName>
    </recommendedName>
</protein>
<evidence type="ECO:0000259" key="2">
    <source>
        <dbReference type="Pfam" id="PF14309"/>
    </source>
</evidence>
<feature type="compositionally biased region" description="Low complexity" evidence="1">
    <location>
        <begin position="2764"/>
        <end position="2780"/>
    </location>
</feature>